<evidence type="ECO:0000313" key="1">
    <source>
        <dbReference type="Proteomes" id="UP000887565"/>
    </source>
</evidence>
<dbReference type="Proteomes" id="UP000887565">
    <property type="component" value="Unplaced"/>
</dbReference>
<name>A0A915KMV9_ROMCU</name>
<dbReference type="WBParaSite" id="nRc.2.0.1.t39789-RA">
    <property type="protein sequence ID" value="nRc.2.0.1.t39789-RA"/>
    <property type="gene ID" value="nRc.2.0.1.g39789"/>
</dbReference>
<keyword evidence="1" id="KW-1185">Reference proteome</keyword>
<accession>A0A915KMV9</accession>
<organism evidence="1 2">
    <name type="scientific">Romanomermis culicivorax</name>
    <name type="common">Nematode worm</name>
    <dbReference type="NCBI Taxonomy" id="13658"/>
    <lineage>
        <taxon>Eukaryota</taxon>
        <taxon>Metazoa</taxon>
        <taxon>Ecdysozoa</taxon>
        <taxon>Nematoda</taxon>
        <taxon>Enoplea</taxon>
        <taxon>Dorylaimia</taxon>
        <taxon>Mermithida</taxon>
        <taxon>Mermithoidea</taxon>
        <taxon>Mermithidae</taxon>
        <taxon>Romanomermis</taxon>
    </lineage>
</organism>
<protein>
    <submittedName>
        <fullName evidence="2">Uncharacterized protein</fullName>
    </submittedName>
</protein>
<evidence type="ECO:0000313" key="2">
    <source>
        <dbReference type="WBParaSite" id="nRc.2.0.1.t39789-RA"/>
    </source>
</evidence>
<proteinExistence type="predicted"/>
<dbReference type="AlphaFoldDB" id="A0A915KMV9"/>
<sequence length="62" mass="6917">MEGGEICKYVTPRARGQISWGRIFPGTNCMGTNFPEDELYGDELSGTNCRGQIARDEVSVFR</sequence>
<reference evidence="2" key="1">
    <citation type="submission" date="2022-11" db="UniProtKB">
        <authorList>
            <consortium name="WormBaseParasite"/>
        </authorList>
    </citation>
    <scope>IDENTIFICATION</scope>
</reference>